<dbReference type="SUPFAM" id="SSF56935">
    <property type="entry name" value="Porins"/>
    <property type="match status" value="1"/>
</dbReference>
<evidence type="ECO:0000256" key="8">
    <source>
        <dbReference type="ARBA" id="ARBA00023004"/>
    </source>
</evidence>
<keyword evidence="10 15" id="KW-0798">TonB box</keyword>
<dbReference type="PROSITE" id="PS52016">
    <property type="entry name" value="TONB_DEPENDENT_REC_3"/>
    <property type="match status" value="1"/>
</dbReference>
<dbReference type="CDD" id="cd01347">
    <property type="entry name" value="ligand_gated_channel"/>
    <property type="match status" value="1"/>
</dbReference>
<evidence type="ECO:0000256" key="6">
    <source>
        <dbReference type="ARBA" id="ARBA00022692"/>
    </source>
</evidence>
<dbReference type="InterPro" id="IPR000531">
    <property type="entry name" value="Beta-barrel_TonB"/>
</dbReference>
<evidence type="ECO:0000259" key="18">
    <source>
        <dbReference type="Pfam" id="PF07715"/>
    </source>
</evidence>
<dbReference type="FunFam" id="2.40.170.20:FF:000005">
    <property type="entry name" value="TonB-dependent siderophore receptor"/>
    <property type="match status" value="1"/>
</dbReference>
<evidence type="ECO:0000256" key="1">
    <source>
        <dbReference type="ARBA" id="ARBA00004571"/>
    </source>
</evidence>
<evidence type="ECO:0000313" key="20">
    <source>
        <dbReference type="Proteomes" id="UP000243904"/>
    </source>
</evidence>
<dbReference type="InterPro" id="IPR036942">
    <property type="entry name" value="Beta-barrel_TonB_sf"/>
</dbReference>
<comment type="similarity">
    <text evidence="2 14 15">Belongs to the TonB-dependent receptor family.</text>
</comment>
<dbReference type="InterPro" id="IPR012910">
    <property type="entry name" value="Plug_dom"/>
</dbReference>
<dbReference type="Pfam" id="PF07715">
    <property type="entry name" value="Plug"/>
    <property type="match status" value="1"/>
</dbReference>
<dbReference type="EMBL" id="LT629750">
    <property type="protein sequence ID" value="SDT15084.1"/>
    <property type="molecule type" value="Genomic_DNA"/>
</dbReference>
<evidence type="ECO:0000256" key="16">
    <source>
        <dbReference type="SAM" id="MobiDB-lite"/>
    </source>
</evidence>
<dbReference type="PANTHER" id="PTHR32552">
    <property type="entry name" value="FERRICHROME IRON RECEPTOR-RELATED"/>
    <property type="match status" value="1"/>
</dbReference>
<dbReference type="Pfam" id="PF00593">
    <property type="entry name" value="TonB_dep_Rec_b-barrel"/>
    <property type="match status" value="1"/>
</dbReference>
<evidence type="ECO:0000256" key="9">
    <source>
        <dbReference type="ARBA" id="ARBA00023065"/>
    </source>
</evidence>
<dbReference type="Proteomes" id="UP000243904">
    <property type="component" value="Chromosome I"/>
</dbReference>
<keyword evidence="11 14" id="KW-0472">Membrane</keyword>
<accession>A0A1H1Y0S1</accession>
<comment type="subcellular location">
    <subcellularLocation>
        <location evidence="1 14">Cell outer membrane</location>
        <topology evidence="1 14">Multi-pass membrane protein</topology>
    </subcellularLocation>
</comment>
<dbReference type="PANTHER" id="PTHR32552:SF68">
    <property type="entry name" value="FERRICHROME OUTER MEMBRANE TRANSPORTER_PHAGE RECEPTOR"/>
    <property type="match status" value="1"/>
</dbReference>
<evidence type="ECO:0000256" key="11">
    <source>
        <dbReference type="ARBA" id="ARBA00023136"/>
    </source>
</evidence>
<feature type="compositionally biased region" description="Low complexity" evidence="16">
    <location>
        <begin position="21"/>
        <end position="30"/>
    </location>
</feature>
<dbReference type="FunFam" id="2.170.130.10:FF:000001">
    <property type="entry name" value="Catecholate siderophore TonB-dependent receptor"/>
    <property type="match status" value="1"/>
</dbReference>
<evidence type="ECO:0000256" key="13">
    <source>
        <dbReference type="ARBA" id="ARBA00023237"/>
    </source>
</evidence>
<name>A0A1H1Y0S1_9BRAD</name>
<gene>
    <name evidence="19" type="ORF">SAMN05444158_4581</name>
</gene>
<feature type="domain" description="TonB-dependent receptor plug" evidence="18">
    <location>
        <begin position="49"/>
        <end position="146"/>
    </location>
</feature>
<evidence type="ECO:0000259" key="17">
    <source>
        <dbReference type="Pfam" id="PF00593"/>
    </source>
</evidence>
<dbReference type="NCBIfam" id="TIGR01783">
    <property type="entry name" value="TonB-siderophor"/>
    <property type="match status" value="1"/>
</dbReference>
<evidence type="ECO:0000256" key="12">
    <source>
        <dbReference type="ARBA" id="ARBA00023170"/>
    </source>
</evidence>
<keyword evidence="9" id="KW-0406">Ion transport</keyword>
<keyword evidence="13 14" id="KW-0998">Cell outer membrane</keyword>
<dbReference type="InterPro" id="IPR010105">
    <property type="entry name" value="TonB_sidphr_rcpt"/>
</dbReference>
<protein>
    <submittedName>
        <fullName evidence="19">Iron complex outermembrane recepter protein</fullName>
    </submittedName>
</protein>
<proteinExistence type="inferred from homology"/>
<evidence type="ECO:0000256" key="4">
    <source>
        <dbReference type="ARBA" id="ARBA00022452"/>
    </source>
</evidence>
<dbReference type="GO" id="GO:0015891">
    <property type="term" value="P:siderophore transport"/>
    <property type="evidence" value="ECO:0007669"/>
    <property type="project" value="InterPro"/>
</dbReference>
<dbReference type="GO" id="GO:0038023">
    <property type="term" value="F:signaling receptor activity"/>
    <property type="evidence" value="ECO:0007669"/>
    <property type="project" value="InterPro"/>
</dbReference>
<evidence type="ECO:0000256" key="3">
    <source>
        <dbReference type="ARBA" id="ARBA00022448"/>
    </source>
</evidence>
<sequence>MNRQREQQHSLPVAPAPAPSPSSAQRANSAVSGYVATRSVAGTKTDTPLLETPQAISVVTRQQLDDQQPQTVNEAFRYSSGVVPEPFGTAAHYTDQYMKIRGFAPDIYLDGLKLPPFSSTDPYFLERAEIVHGPASVLYGQSSPGGLVDLASKLPTDRPTNEINFGGGTFDRLQTSFDLGGVLDKDGQLLYRLTGIGLTDNTQVDYTKDQRFGIAPAITWRPDASTSFTILANYINDPGLGIYAGLPSLGAVLPNPHGQIPTNFFVGDPNYNTWKREQTSVGYSFEHKFDQVLTIRQNVRYSENTMEEQHLYIPGSNLALSADQSTVLRYAYLDNISRKAFQTDNQAQLDFGIGPIQHKVVAGIDYLNLDIHETTGNSLALGLGAEPSINMFSPVYGRAITVPPIQSAPVTRSDQVGSYVQDQMKWNQTTFVIGGRYDALSSASNDMVAKTNSSQDDYAFTWRTGLIHNFDNGIAPYVSYSTSFQPQIGLSHAATQFAPTTGQQYEAGVKFQPVGFDSFVTTSIFNLTQQNVLTPDPNFAGYSVQTGEIRSRGAEIELHANITRSLSMIAAYTHLENVVTAANPTTDTVGKVPVGVPADSASLWVNYAFKEGKLTGLGLSGGVRYVGETYGTATNVWGVPGFLNTPSIVPSATLFDAAVRYDFDKHWRVSLNATNLFDKIYVSSCTSGINCYYGFRRTILANLRYAW</sequence>
<dbReference type="InterPro" id="IPR039426">
    <property type="entry name" value="TonB-dep_rcpt-like"/>
</dbReference>
<reference evidence="20" key="1">
    <citation type="submission" date="2016-10" db="EMBL/GenBank/DDBJ databases">
        <authorList>
            <person name="Varghese N."/>
            <person name="Submissions S."/>
        </authorList>
    </citation>
    <scope>NUCLEOTIDE SEQUENCE [LARGE SCALE GENOMIC DNA]</scope>
    <source>
        <strain evidence="20">GAS369</strain>
    </source>
</reference>
<evidence type="ECO:0000256" key="10">
    <source>
        <dbReference type="ARBA" id="ARBA00023077"/>
    </source>
</evidence>
<dbReference type="AlphaFoldDB" id="A0A1H1Y0S1"/>
<evidence type="ECO:0000256" key="15">
    <source>
        <dbReference type="RuleBase" id="RU003357"/>
    </source>
</evidence>
<dbReference type="GO" id="GO:0009279">
    <property type="term" value="C:cell outer membrane"/>
    <property type="evidence" value="ECO:0007669"/>
    <property type="project" value="UniProtKB-SubCell"/>
</dbReference>
<feature type="region of interest" description="Disordered" evidence="16">
    <location>
        <begin position="1"/>
        <end position="33"/>
    </location>
</feature>
<evidence type="ECO:0000256" key="5">
    <source>
        <dbReference type="ARBA" id="ARBA00022496"/>
    </source>
</evidence>
<keyword evidence="6 14" id="KW-0812">Transmembrane</keyword>
<keyword evidence="20" id="KW-1185">Reference proteome</keyword>
<evidence type="ECO:0000256" key="14">
    <source>
        <dbReference type="PROSITE-ProRule" id="PRU01360"/>
    </source>
</evidence>
<dbReference type="Gene3D" id="2.40.170.20">
    <property type="entry name" value="TonB-dependent receptor, beta-barrel domain"/>
    <property type="match status" value="1"/>
</dbReference>
<keyword evidence="8" id="KW-0408">Iron</keyword>
<keyword evidence="7" id="KW-0732">Signal</keyword>
<keyword evidence="12" id="KW-0675">Receptor</keyword>
<keyword evidence="5" id="KW-0410">Iron transport</keyword>
<evidence type="ECO:0000256" key="7">
    <source>
        <dbReference type="ARBA" id="ARBA00022729"/>
    </source>
</evidence>
<evidence type="ECO:0000256" key="2">
    <source>
        <dbReference type="ARBA" id="ARBA00009810"/>
    </source>
</evidence>
<dbReference type="GO" id="GO:0015344">
    <property type="term" value="F:siderophore uptake transmembrane transporter activity"/>
    <property type="evidence" value="ECO:0007669"/>
    <property type="project" value="TreeGrafter"/>
</dbReference>
<evidence type="ECO:0000313" key="19">
    <source>
        <dbReference type="EMBL" id="SDT15084.1"/>
    </source>
</evidence>
<dbReference type="Gene3D" id="2.170.130.10">
    <property type="entry name" value="TonB-dependent receptor, plug domain"/>
    <property type="match status" value="1"/>
</dbReference>
<dbReference type="RefSeq" id="WP_146688917.1">
    <property type="nucleotide sequence ID" value="NZ_LT629750.1"/>
</dbReference>
<organism evidence="19 20">
    <name type="scientific">Bradyrhizobium canariense</name>
    <dbReference type="NCBI Taxonomy" id="255045"/>
    <lineage>
        <taxon>Bacteria</taxon>
        <taxon>Pseudomonadati</taxon>
        <taxon>Pseudomonadota</taxon>
        <taxon>Alphaproteobacteria</taxon>
        <taxon>Hyphomicrobiales</taxon>
        <taxon>Nitrobacteraceae</taxon>
        <taxon>Bradyrhizobium</taxon>
    </lineage>
</organism>
<feature type="domain" description="TonB-dependent receptor-like beta-barrel" evidence="17">
    <location>
        <begin position="234"/>
        <end position="676"/>
    </location>
</feature>
<keyword evidence="4 14" id="KW-1134">Transmembrane beta strand</keyword>
<dbReference type="InterPro" id="IPR037066">
    <property type="entry name" value="Plug_dom_sf"/>
</dbReference>
<keyword evidence="3 14" id="KW-0813">Transport</keyword>